<organism evidence="2">
    <name type="scientific">Laccaria bicolor (strain S238N-H82 / ATCC MYA-4686)</name>
    <name type="common">Bicoloured deceiver</name>
    <name type="synonym">Laccaria laccata var. bicolor</name>
    <dbReference type="NCBI Taxonomy" id="486041"/>
    <lineage>
        <taxon>Eukaryota</taxon>
        <taxon>Fungi</taxon>
        <taxon>Dikarya</taxon>
        <taxon>Basidiomycota</taxon>
        <taxon>Agaricomycotina</taxon>
        <taxon>Agaricomycetes</taxon>
        <taxon>Agaricomycetidae</taxon>
        <taxon>Agaricales</taxon>
        <taxon>Agaricineae</taxon>
        <taxon>Hydnangiaceae</taxon>
        <taxon>Laccaria</taxon>
    </lineage>
</organism>
<dbReference type="RefSeq" id="XP_001879382.1">
    <property type="nucleotide sequence ID" value="XM_001879347.1"/>
</dbReference>
<gene>
    <name evidence="1" type="ORF">LACBIDRAFT_325520</name>
</gene>
<evidence type="ECO:0000313" key="1">
    <source>
        <dbReference type="EMBL" id="EDR09997.1"/>
    </source>
</evidence>
<keyword evidence="2" id="KW-1185">Reference proteome</keyword>
<dbReference type="STRING" id="486041.B0D5D0"/>
<dbReference type="OrthoDB" id="2722301at2759"/>
<dbReference type="EMBL" id="DS547098">
    <property type="protein sequence ID" value="EDR09997.1"/>
    <property type="molecule type" value="Genomic_DNA"/>
</dbReference>
<dbReference type="Proteomes" id="UP000001194">
    <property type="component" value="Unassembled WGS sequence"/>
</dbReference>
<reference evidence="1 2" key="1">
    <citation type="journal article" date="2008" name="Nature">
        <title>The genome of Laccaria bicolor provides insights into mycorrhizal symbiosis.</title>
        <authorList>
            <person name="Martin F."/>
            <person name="Aerts A."/>
            <person name="Ahren D."/>
            <person name="Brun A."/>
            <person name="Danchin E.G.J."/>
            <person name="Duchaussoy F."/>
            <person name="Gibon J."/>
            <person name="Kohler A."/>
            <person name="Lindquist E."/>
            <person name="Pereda V."/>
            <person name="Salamov A."/>
            <person name="Shapiro H.J."/>
            <person name="Wuyts J."/>
            <person name="Blaudez D."/>
            <person name="Buee M."/>
            <person name="Brokstein P."/>
            <person name="Canbaeck B."/>
            <person name="Cohen D."/>
            <person name="Courty P.E."/>
            <person name="Coutinho P.M."/>
            <person name="Delaruelle C."/>
            <person name="Detter J.C."/>
            <person name="Deveau A."/>
            <person name="DiFazio S."/>
            <person name="Duplessis S."/>
            <person name="Fraissinet-Tachet L."/>
            <person name="Lucic E."/>
            <person name="Frey-Klett P."/>
            <person name="Fourrey C."/>
            <person name="Feussner I."/>
            <person name="Gay G."/>
            <person name="Grimwood J."/>
            <person name="Hoegger P.J."/>
            <person name="Jain P."/>
            <person name="Kilaru S."/>
            <person name="Labbe J."/>
            <person name="Lin Y.C."/>
            <person name="Legue V."/>
            <person name="Le Tacon F."/>
            <person name="Marmeisse R."/>
            <person name="Melayah D."/>
            <person name="Montanini B."/>
            <person name="Muratet M."/>
            <person name="Nehls U."/>
            <person name="Niculita-Hirzel H."/>
            <person name="Oudot-Le Secq M.P."/>
            <person name="Peter M."/>
            <person name="Quesneville H."/>
            <person name="Rajashekar B."/>
            <person name="Reich M."/>
            <person name="Rouhier N."/>
            <person name="Schmutz J."/>
            <person name="Yin T."/>
            <person name="Chalot M."/>
            <person name="Henrissat B."/>
            <person name="Kuees U."/>
            <person name="Lucas S."/>
            <person name="Van de Peer Y."/>
            <person name="Podila G.K."/>
            <person name="Polle A."/>
            <person name="Pukkila P.J."/>
            <person name="Richardson P.M."/>
            <person name="Rouze P."/>
            <person name="Sanders I.R."/>
            <person name="Stajich J.E."/>
            <person name="Tunlid A."/>
            <person name="Tuskan G."/>
            <person name="Grigoriev I.V."/>
        </authorList>
    </citation>
    <scope>NUCLEOTIDE SEQUENCE [LARGE SCALE GENOMIC DNA]</scope>
    <source>
        <strain evidence="2">S238N-H82 / ATCC MYA-4686</strain>
    </source>
</reference>
<dbReference type="AlphaFoldDB" id="B0D5D0"/>
<evidence type="ECO:0000313" key="2">
    <source>
        <dbReference type="Proteomes" id="UP000001194"/>
    </source>
</evidence>
<sequence length="422" mass="48440">MILAQASFKPLITSFQAKPSLGVWKADPSAELSHFQLSSTGLAVIWSTGMQLAGSHPQCTIFLKAYQRIQHQPRGKASGFWDAMRSWFQQHGYDLYTYRIGKSGQTSHTYPQKEFKGVQEWPFAHLGGDRPDDEIPDFASWAGFNAISPPVFIILHLTNDTRDVYNLPKILKADTSLSNTDAYKGLAFLHEHRIFHRVDITWLNALINHLPNRDIIGLKTNPIRKQLRAEGRLSYALFDFNLSIMLPLGKPLLSYLLPIEELREPRYDFTYIEVCLRETIEECIPGVPDKPWGVIWESELDFNPFAYDVGRLGVRFADSFQYFTPLIPMLAPLLDGMLTSDIEKRFTAAEGFSFLETFHSQLDSETLAQQPIARSLVTWKHWDRWKGLPDEFVPLFSDTICEEVAFLRKMDRRFRAVFAVTE</sequence>
<protein>
    <submittedName>
        <fullName evidence="1">Predicted protein</fullName>
    </submittedName>
</protein>
<name>B0D5D0_LACBS</name>
<dbReference type="HOGENOM" id="CLU_650635_0_0_1"/>
<accession>B0D5D0</accession>
<dbReference type="GeneID" id="6075045"/>
<dbReference type="KEGG" id="lbc:LACBIDRAFT_325520"/>
<proteinExistence type="predicted"/>
<dbReference type="InParanoid" id="B0D5D0"/>